<keyword evidence="6" id="KW-1185">Reference proteome</keyword>
<dbReference type="Pfam" id="PF08559">
    <property type="entry name" value="Cut8"/>
    <property type="match status" value="1"/>
</dbReference>
<dbReference type="PANTHER" id="PTHR28032">
    <property type="entry name" value="FI02826P"/>
    <property type="match status" value="1"/>
</dbReference>
<evidence type="ECO:0000256" key="4">
    <source>
        <dbReference type="SAM" id="MobiDB-lite"/>
    </source>
</evidence>
<dbReference type="PANTHER" id="PTHR28032:SF1">
    <property type="entry name" value="FI02826P"/>
    <property type="match status" value="1"/>
</dbReference>
<dbReference type="Gene3D" id="1.20.58.1590">
    <property type="entry name" value="Tethering factor for nuclear proteasome Cut8/Sts1"/>
    <property type="match status" value="1"/>
</dbReference>
<comment type="subcellular location">
    <subcellularLocation>
        <location evidence="1">Nucleus</location>
    </subcellularLocation>
</comment>
<dbReference type="AlphaFoldDB" id="A0AAW2GUI8"/>
<dbReference type="GO" id="GO:0031965">
    <property type="term" value="C:nuclear membrane"/>
    <property type="evidence" value="ECO:0007669"/>
    <property type="project" value="TreeGrafter"/>
</dbReference>
<evidence type="ECO:0000256" key="2">
    <source>
        <dbReference type="ARBA" id="ARBA00006199"/>
    </source>
</evidence>
<dbReference type="InterPro" id="IPR013868">
    <property type="entry name" value="Cut8/Sts1_fam"/>
</dbReference>
<gene>
    <name evidence="5" type="ORF">PUN28_002472</name>
</gene>
<evidence type="ECO:0000256" key="1">
    <source>
        <dbReference type="ARBA" id="ARBA00004123"/>
    </source>
</evidence>
<dbReference type="GO" id="GO:0071630">
    <property type="term" value="P:nuclear protein quality control by the ubiquitin-proteasome system"/>
    <property type="evidence" value="ECO:0007669"/>
    <property type="project" value="InterPro"/>
</dbReference>
<reference evidence="5 6" key="1">
    <citation type="submission" date="2023-03" db="EMBL/GenBank/DDBJ databases">
        <title>High recombination rates correlate with genetic variation in Cardiocondyla obscurior ants.</title>
        <authorList>
            <person name="Errbii M."/>
        </authorList>
    </citation>
    <scope>NUCLEOTIDE SEQUENCE [LARGE SCALE GENOMIC DNA]</scope>
    <source>
        <strain evidence="5">Alpha-2009</strain>
        <tissue evidence="5">Whole body</tissue>
    </source>
</reference>
<dbReference type="GO" id="GO:0070628">
    <property type="term" value="F:proteasome binding"/>
    <property type="evidence" value="ECO:0007669"/>
    <property type="project" value="TreeGrafter"/>
</dbReference>
<comment type="similarity">
    <text evidence="2">Belongs to the cut8/STS1 family.</text>
</comment>
<dbReference type="InterPro" id="IPR038422">
    <property type="entry name" value="Cut8/Sts1_sf"/>
</dbReference>
<comment type="caution">
    <text evidence="5">The sequence shown here is derived from an EMBL/GenBank/DDBJ whole genome shotgun (WGS) entry which is preliminary data.</text>
</comment>
<evidence type="ECO:0000256" key="3">
    <source>
        <dbReference type="ARBA" id="ARBA00023242"/>
    </source>
</evidence>
<dbReference type="Proteomes" id="UP001430953">
    <property type="component" value="Unassembled WGS sequence"/>
</dbReference>
<keyword evidence="3" id="KW-0539">Nucleus</keyword>
<proteinExistence type="inferred from homology"/>
<evidence type="ECO:0000313" key="6">
    <source>
        <dbReference type="Proteomes" id="UP001430953"/>
    </source>
</evidence>
<sequence>MARQPRETQDPSLRVRQSHPESLLVIPANSTPTAYRNMDVSTLQNWLNRLPDDWSSPQSPDELVIQKRGRRRSIVWSPDLDSYKRRSLLSLSSRDHTPVKSPSTSNVVLRDARKRLSLIDTRQSSFVTSENKKTPLSSPISLNDANVSREQPSNNLATTLRCLSHEQLVQLIMDLVYTQDNDVLCENEKLCNILFKKMPIADIKPLIEKLLTLRQHIYASLVNLTDDGSTCNRACIHLDTFHKTLIDQGKIFQESQHWISLMHYVFEAWKITRDLPEWKNQGFHNISQKCFKSLSQFCTEALRRGSFETSALEIYIESLKTMAAECEEFQICLQVAEKERYAV</sequence>
<evidence type="ECO:0008006" key="7">
    <source>
        <dbReference type="Google" id="ProtNLM"/>
    </source>
</evidence>
<name>A0AAW2GUI8_9HYME</name>
<dbReference type="EMBL" id="JADYXP020000002">
    <property type="protein sequence ID" value="KAL0130888.1"/>
    <property type="molecule type" value="Genomic_DNA"/>
</dbReference>
<organism evidence="5 6">
    <name type="scientific">Cardiocondyla obscurior</name>
    <dbReference type="NCBI Taxonomy" id="286306"/>
    <lineage>
        <taxon>Eukaryota</taxon>
        <taxon>Metazoa</taxon>
        <taxon>Ecdysozoa</taxon>
        <taxon>Arthropoda</taxon>
        <taxon>Hexapoda</taxon>
        <taxon>Insecta</taxon>
        <taxon>Pterygota</taxon>
        <taxon>Neoptera</taxon>
        <taxon>Endopterygota</taxon>
        <taxon>Hymenoptera</taxon>
        <taxon>Apocrita</taxon>
        <taxon>Aculeata</taxon>
        <taxon>Formicoidea</taxon>
        <taxon>Formicidae</taxon>
        <taxon>Myrmicinae</taxon>
        <taxon>Cardiocondyla</taxon>
    </lineage>
</organism>
<feature type="region of interest" description="Disordered" evidence="4">
    <location>
        <begin position="1"/>
        <end position="20"/>
    </location>
</feature>
<accession>A0AAW2GUI8</accession>
<dbReference type="GO" id="GO:0031144">
    <property type="term" value="P:proteasome localization"/>
    <property type="evidence" value="ECO:0007669"/>
    <property type="project" value="InterPro"/>
</dbReference>
<evidence type="ECO:0000313" key="5">
    <source>
        <dbReference type="EMBL" id="KAL0130888.1"/>
    </source>
</evidence>
<feature type="region of interest" description="Disordered" evidence="4">
    <location>
        <begin position="128"/>
        <end position="148"/>
    </location>
</feature>
<protein>
    <recommendedName>
        <fullName evidence="7">Tethering factor for nuclear proteasome STS1</fullName>
    </recommendedName>
</protein>